<name>A0A495ITR3_9SPHI</name>
<reference evidence="1 2" key="1">
    <citation type="submission" date="2018-10" db="EMBL/GenBank/DDBJ databases">
        <title>Genomic Encyclopedia of Archaeal and Bacterial Type Strains, Phase II (KMG-II): from individual species to whole genera.</title>
        <authorList>
            <person name="Goeker M."/>
        </authorList>
    </citation>
    <scope>NUCLEOTIDE SEQUENCE [LARGE SCALE GENOMIC DNA]</scope>
    <source>
        <strain evidence="1 2">DSM 18602</strain>
    </source>
</reference>
<proteinExistence type="predicted"/>
<dbReference type="Proteomes" id="UP000268007">
    <property type="component" value="Unassembled WGS sequence"/>
</dbReference>
<sequence>MRGFHQTMSSTTEIDLRLKPVFQLSDEELQERLKPTYEAMKQDAFSKGSYITYYDASVCPTKSHAVHEYSDRKELMWMDNNYQEHFIKTL</sequence>
<protein>
    <submittedName>
        <fullName evidence="1">Uncharacterized protein</fullName>
    </submittedName>
</protein>
<evidence type="ECO:0000313" key="1">
    <source>
        <dbReference type="EMBL" id="RKR80156.1"/>
    </source>
</evidence>
<dbReference type="EMBL" id="RBKU01000001">
    <property type="protein sequence ID" value="RKR80156.1"/>
    <property type="molecule type" value="Genomic_DNA"/>
</dbReference>
<evidence type="ECO:0000313" key="2">
    <source>
        <dbReference type="Proteomes" id="UP000268007"/>
    </source>
</evidence>
<accession>A0A495ITR3</accession>
<keyword evidence="2" id="KW-1185">Reference proteome</keyword>
<comment type="caution">
    <text evidence="1">The sequence shown here is derived from an EMBL/GenBank/DDBJ whole genome shotgun (WGS) entry which is preliminary data.</text>
</comment>
<gene>
    <name evidence="1" type="ORF">BDD43_0251</name>
</gene>
<organism evidence="1 2">
    <name type="scientific">Mucilaginibacter gracilis</name>
    <dbReference type="NCBI Taxonomy" id="423350"/>
    <lineage>
        <taxon>Bacteria</taxon>
        <taxon>Pseudomonadati</taxon>
        <taxon>Bacteroidota</taxon>
        <taxon>Sphingobacteriia</taxon>
        <taxon>Sphingobacteriales</taxon>
        <taxon>Sphingobacteriaceae</taxon>
        <taxon>Mucilaginibacter</taxon>
    </lineage>
</organism>
<dbReference type="AlphaFoldDB" id="A0A495ITR3"/>